<dbReference type="PANTHER" id="PTHR30349">
    <property type="entry name" value="PHAGE INTEGRASE-RELATED"/>
    <property type="match status" value="1"/>
</dbReference>
<evidence type="ECO:0000256" key="2">
    <source>
        <dbReference type="ARBA" id="ARBA00023172"/>
    </source>
</evidence>
<evidence type="ECO:0000313" key="5">
    <source>
        <dbReference type="EMBL" id="MBB3771574.1"/>
    </source>
</evidence>
<dbReference type="InterPro" id="IPR011010">
    <property type="entry name" value="DNA_brk_join_enz"/>
</dbReference>
<sequence>MSVYKRPDSPHYHYDFQRRGVRFHGSTGETSRRAAEEFERAEKERVKAAFARGAGASARMTIDDAAGRYWLEVGQHTAKAADLDRELADLIKTIGASLAMGDITDDKLAAWVARRRGEHRFGDPRRGLVSPATVNRGFTQLLRRIFIRARKVWKIALPDEPDWSSHILREPRERVRELRVDEEIGLEEVERDDYRPLRLFAQASGLRRRELVSLTWPQVDWASGIIRVVGKGDKPHVVPITQEITGLLWPLRGHHPTHVFTFVAQRTRRCAKSDNTYVRGKRYPVSYWGWGSRFARDKVKAGLSDLKIHDLRHTSATRTLRASKNLRAVKEMLGHSDIKTTMRYAHALTDDIAEAMTARVKDEAERRAKHEADKKSRESPEPAKQTPAKRLTKKAK</sequence>
<dbReference type="InterPro" id="IPR002104">
    <property type="entry name" value="Integrase_catalytic"/>
</dbReference>
<keyword evidence="1" id="KW-0229">DNA integration</keyword>
<protein>
    <submittedName>
        <fullName evidence="5">Integrase</fullName>
    </submittedName>
</protein>
<dbReference type="GO" id="GO:0015074">
    <property type="term" value="P:DNA integration"/>
    <property type="evidence" value="ECO:0007669"/>
    <property type="project" value="UniProtKB-KW"/>
</dbReference>
<feature type="domain" description="Tyr recombinase" evidence="4">
    <location>
        <begin position="169"/>
        <end position="357"/>
    </location>
</feature>
<name>A0A839ZA13_9HYPH</name>
<comment type="caution">
    <text evidence="5">The sequence shown here is derived from an EMBL/GenBank/DDBJ whole genome shotgun (WGS) entry which is preliminary data.</text>
</comment>
<keyword evidence="6" id="KW-1185">Reference proteome</keyword>
<organism evidence="5 6">
    <name type="scientific">Ancylobacter tetraedralis</name>
    <dbReference type="NCBI Taxonomy" id="217068"/>
    <lineage>
        <taxon>Bacteria</taxon>
        <taxon>Pseudomonadati</taxon>
        <taxon>Pseudomonadota</taxon>
        <taxon>Alphaproteobacteria</taxon>
        <taxon>Hyphomicrobiales</taxon>
        <taxon>Xanthobacteraceae</taxon>
        <taxon>Ancylobacter</taxon>
    </lineage>
</organism>
<dbReference type="InterPro" id="IPR050090">
    <property type="entry name" value="Tyrosine_recombinase_XerCD"/>
</dbReference>
<accession>A0A839ZA13</accession>
<keyword evidence="2" id="KW-0233">DNA recombination</keyword>
<dbReference type="PANTHER" id="PTHR30349:SF64">
    <property type="entry name" value="PROPHAGE INTEGRASE INTD-RELATED"/>
    <property type="match status" value="1"/>
</dbReference>
<dbReference type="InterPro" id="IPR013762">
    <property type="entry name" value="Integrase-like_cat_sf"/>
</dbReference>
<dbReference type="Gene3D" id="1.10.443.10">
    <property type="entry name" value="Intergrase catalytic core"/>
    <property type="match status" value="1"/>
</dbReference>
<evidence type="ECO:0000256" key="1">
    <source>
        <dbReference type="ARBA" id="ARBA00022908"/>
    </source>
</evidence>
<gene>
    <name evidence="5" type="ORF">FHS55_002173</name>
</gene>
<reference evidence="5 6" key="1">
    <citation type="submission" date="2020-08" db="EMBL/GenBank/DDBJ databases">
        <title>Genomic Encyclopedia of Type Strains, Phase IV (KMG-IV): sequencing the most valuable type-strain genomes for metagenomic binning, comparative biology and taxonomic classification.</title>
        <authorList>
            <person name="Goeker M."/>
        </authorList>
    </citation>
    <scope>NUCLEOTIDE SEQUENCE [LARGE SCALE GENOMIC DNA]</scope>
    <source>
        <strain evidence="5 6">DSM 5895</strain>
    </source>
</reference>
<dbReference type="EMBL" id="JACICD010000003">
    <property type="protein sequence ID" value="MBB3771574.1"/>
    <property type="molecule type" value="Genomic_DNA"/>
</dbReference>
<dbReference type="CDD" id="cd00796">
    <property type="entry name" value="INT_Rci_Hp1_C"/>
    <property type="match status" value="1"/>
</dbReference>
<proteinExistence type="predicted"/>
<dbReference type="AlphaFoldDB" id="A0A839ZA13"/>
<dbReference type="SUPFAM" id="SSF56349">
    <property type="entry name" value="DNA breaking-rejoining enzymes"/>
    <property type="match status" value="1"/>
</dbReference>
<evidence type="ECO:0000256" key="3">
    <source>
        <dbReference type="SAM" id="MobiDB-lite"/>
    </source>
</evidence>
<evidence type="ECO:0000313" key="6">
    <source>
        <dbReference type="Proteomes" id="UP000533469"/>
    </source>
</evidence>
<evidence type="ECO:0000259" key="4">
    <source>
        <dbReference type="PROSITE" id="PS51898"/>
    </source>
</evidence>
<dbReference type="GO" id="GO:0003677">
    <property type="term" value="F:DNA binding"/>
    <property type="evidence" value="ECO:0007669"/>
    <property type="project" value="InterPro"/>
</dbReference>
<dbReference type="Pfam" id="PF00589">
    <property type="entry name" value="Phage_integrase"/>
    <property type="match status" value="1"/>
</dbReference>
<feature type="region of interest" description="Disordered" evidence="3">
    <location>
        <begin position="360"/>
        <end position="396"/>
    </location>
</feature>
<dbReference type="PROSITE" id="PS51898">
    <property type="entry name" value="TYR_RECOMBINASE"/>
    <property type="match status" value="1"/>
</dbReference>
<feature type="compositionally biased region" description="Basic and acidic residues" evidence="3">
    <location>
        <begin position="360"/>
        <end position="381"/>
    </location>
</feature>
<dbReference type="GO" id="GO:0006310">
    <property type="term" value="P:DNA recombination"/>
    <property type="evidence" value="ECO:0007669"/>
    <property type="project" value="UniProtKB-KW"/>
</dbReference>
<dbReference type="Proteomes" id="UP000533469">
    <property type="component" value="Unassembled WGS sequence"/>
</dbReference>